<evidence type="ECO:0000256" key="5">
    <source>
        <dbReference type="ARBA" id="ARBA00048791"/>
    </source>
</evidence>
<keyword evidence="4 7" id="KW-0704">Schiff base</keyword>
<evidence type="ECO:0000256" key="7">
    <source>
        <dbReference type="HAMAP-Rule" id="MF_00114"/>
    </source>
</evidence>
<dbReference type="InterPro" id="IPR013785">
    <property type="entry name" value="Aldolase_TIM"/>
</dbReference>
<comment type="similarity">
    <text evidence="1 7">Belongs to the DeoC/FbaB aldolase family. DeoC type 1 subfamily.</text>
</comment>
<dbReference type="EMBL" id="CP158367">
    <property type="protein sequence ID" value="XBX73678.1"/>
    <property type="molecule type" value="Genomic_DNA"/>
</dbReference>
<evidence type="ECO:0000256" key="4">
    <source>
        <dbReference type="ARBA" id="ARBA00023270"/>
    </source>
</evidence>
<evidence type="ECO:0000256" key="3">
    <source>
        <dbReference type="ARBA" id="ARBA00023239"/>
    </source>
</evidence>
<proteinExistence type="inferred from homology"/>
<dbReference type="AlphaFoldDB" id="A0AAU7VHY0"/>
<dbReference type="FunFam" id="3.20.20.70:FF:000044">
    <property type="entry name" value="Deoxyribose-phosphate aldolase"/>
    <property type="match status" value="1"/>
</dbReference>
<comment type="catalytic activity">
    <reaction evidence="5 7">
        <text>2-deoxy-D-ribose 5-phosphate = D-glyceraldehyde 3-phosphate + acetaldehyde</text>
        <dbReference type="Rhea" id="RHEA:12821"/>
        <dbReference type="ChEBI" id="CHEBI:15343"/>
        <dbReference type="ChEBI" id="CHEBI:59776"/>
        <dbReference type="ChEBI" id="CHEBI:62877"/>
        <dbReference type="EC" id="4.1.2.4"/>
    </reaction>
</comment>
<dbReference type="CDD" id="cd00959">
    <property type="entry name" value="DeoC"/>
    <property type="match status" value="1"/>
</dbReference>
<dbReference type="PIRSF" id="PIRSF001357">
    <property type="entry name" value="DeoC"/>
    <property type="match status" value="1"/>
</dbReference>
<dbReference type="PANTHER" id="PTHR10889">
    <property type="entry name" value="DEOXYRIBOSE-PHOSPHATE ALDOLASE"/>
    <property type="match status" value="1"/>
</dbReference>
<dbReference type="InterPro" id="IPR028581">
    <property type="entry name" value="DeoC_typeI"/>
</dbReference>
<sequence length="225" mass="23846">MTFDQKLASMIDHTLLKAQSTPEQVTKICNEAKEYGFATVCVNPSYIEQAKKELDGSNVGITTVIGFPLGASTSETKAFETKDAISKGATEIDMVINVGLLKSKKWDDVLRDIQSVVDAANGTVVKVILETCYLTDSEIVKACELSVQAQASFVKTSTGFGTGGATAEHITLMRQTVGPEIGVKASGGVRDQKTAYTMVESGATRIGASSSVEIVKGSATEKSDY</sequence>
<accession>A0AAU7VHY0</accession>
<organism evidence="8">
    <name type="scientific">Proteinivorax tanatarense</name>
    <dbReference type="NCBI Taxonomy" id="1260629"/>
    <lineage>
        <taxon>Bacteria</taxon>
        <taxon>Bacillati</taxon>
        <taxon>Bacillota</taxon>
        <taxon>Clostridia</taxon>
        <taxon>Eubacteriales</taxon>
        <taxon>Proteinivoracaceae</taxon>
        <taxon>Proteinivorax</taxon>
    </lineage>
</organism>
<dbReference type="NCBIfam" id="TIGR00126">
    <property type="entry name" value="deoC"/>
    <property type="match status" value="1"/>
</dbReference>
<comment type="function">
    <text evidence="6 7">Catalyzes a reversible aldol reaction between acetaldehyde and D-glyceraldehyde 3-phosphate to generate 2-deoxy-D-ribose 5-phosphate.</text>
</comment>
<keyword evidence="2 7" id="KW-0963">Cytoplasm</keyword>
<dbReference type="GO" id="GO:0016052">
    <property type="term" value="P:carbohydrate catabolic process"/>
    <property type="evidence" value="ECO:0007669"/>
    <property type="project" value="TreeGrafter"/>
</dbReference>
<evidence type="ECO:0000256" key="1">
    <source>
        <dbReference type="ARBA" id="ARBA00010936"/>
    </source>
</evidence>
<dbReference type="Gene3D" id="3.20.20.70">
    <property type="entry name" value="Aldolase class I"/>
    <property type="match status" value="1"/>
</dbReference>
<dbReference type="SMART" id="SM01133">
    <property type="entry name" value="DeoC"/>
    <property type="match status" value="1"/>
</dbReference>
<dbReference type="EC" id="4.1.2.4" evidence="7"/>
<dbReference type="Pfam" id="PF01791">
    <property type="entry name" value="DeoC"/>
    <property type="match status" value="1"/>
</dbReference>
<gene>
    <name evidence="7 8" type="primary">deoC</name>
    <name evidence="8" type="ORF">PRVXT_001673</name>
</gene>
<reference evidence="8" key="1">
    <citation type="journal article" date="2013" name="Extremophiles">
        <title>Proteinivorax tanatarense gen. nov., sp. nov., an anaerobic, haloalkaliphilic, proteolytic bacterium isolated from a decaying algal bloom, and proposal of Proteinivoraceae fam. nov.</title>
        <authorList>
            <person name="Kevbrin V."/>
            <person name="Boltyanskaya Y."/>
            <person name="Zhilina T."/>
            <person name="Kolganova T."/>
            <person name="Lavrentjeva E."/>
            <person name="Kuznetsov B."/>
        </authorList>
    </citation>
    <scope>NUCLEOTIDE SEQUENCE</scope>
    <source>
        <strain evidence="8">Z-910T</strain>
    </source>
</reference>
<feature type="active site" description="Proton donor/acceptor" evidence="7">
    <location>
        <position position="184"/>
    </location>
</feature>
<dbReference type="GO" id="GO:0005737">
    <property type="term" value="C:cytoplasm"/>
    <property type="evidence" value="ECO:0007669"/>
    <property type="project" value="UniProtKB-SubCell"/>
</dbReference>
<dbReference type="RefSeq" id="WP_350342440.1">
    <property type="nucleotide sequence ID" value="NZ_CP158367.1"/>
</dbReference>
<evidence type="ECO:0000313" key="8">
    <source>
        <dbReference type="EMBL" id="XBX73678.1"/>
    </source>
</evidence>
<reference evidence="8" key="2">
    <citation type="submission" date="2024-06" db="EMBL/GenBank/DDBJ databases">
        <authorList>
            <person name="Petrova K.O."/>
            <person name="Toshchakov S.V."/>
            <person name="Boltjanskaja Y.V."/>
            <person name="Kevbrin V."/>
        </authorList>
    </citation>
    <scope>NUCLEOTIDE SEQUENCE</scope>
    <source>
        <strain evidence="8">Z-910T</strain>
    </source>
</reference>
<protein>
    <recommendedName>
        <fullName evidence="7">Deoxyribose-phosphate aldolase</fullName>
        <shortName evidence="7">DERA</shortName>
        <ecNumber evidence="7">4.1.2.4</ecNumber>
    </recommendedName>
    <alternativeName>
        <fullName evidence="7">2-deoxy-D-ribose 5-phosphate aldolase</fullName>
    </alternativeName>
    <alternativeName>
        <fullName evidence="7">Phosphodeoxyriboaldolase</fullName>
        <shortName evidence="7">Deoxyriboaldolase</shortName>
    </alternativeName>
</protein>
<dbReference type="SUPFAM" id="SSF51569">
    <property type="entry name" value="Aldolase"/>
    <property type="match status" value="1"/>
</dbReference>
<keyword evidence="3 7" id="KW-0456">Lyase</keyword>
<dbReference type="HAMAP" id="MF_00114">
    <property type="entry name" value="DeoC_type1"/>
    <property type="match status" value="1"/>
</dbReference>
<dbReference type="PANTHER" id="PTHR10889:SF1">
    <property type="entry name" value="DEOXYRIBOSE-PHOSPHATE ALDOLASE"/>
    <property type="match status" value="1"/>
</dbReference>
<evidence type="ECO:0000256" key="2">
    <source>
        <dbReference type="ARBA" id="ARBA00022490"/>
    </source>
</evidence>
<dbReference type="GO" id="GO:0006018">
    <property type="term" value="P:2-deoxyribose 1-phosphate catabolic process"/>
    <property type="evidence" value="ECO:0007669"/>
    <property type="project" value="UniProtKB-UniRule"/>
</dbReference>
<name>A0AAU7VHY0_9FIRM</name>
<feature type="active site" description="Schiff-base intermediate with acetaldehyde" evidence="7">
    <location>
        <position position="155"/>
    </location>
</feature>
<comment type="pathway">
    <text evidence="7">Carbohydrate degradation; 2-deoxy-D-ribose 1-phosphate degradation; D-glyceraldehyde 3-phosphate and acetaldehyde from 2-deoxy-alpha-D-ribose 1-phosphate: step 2/2.</text>
</comment>
<dbReference type="GO" id="GO:0004139">
    <property type="term" value="F:deoxyribose-phosphate aldolase activity"/>
    <property type="evidence" value="ECO:0007669"/>
    <property type="project" value="UniProtKB-UniRule"/>
</dbReference>
<dbReference type="InterPro" id="IPR011343">
    <property type="entry name" value="DeoC"/>
</dbReference>
<feature type="active site" description="Proton donor/acceptor" evidence="7">
    <location>
        <position position="93"/>
    </location>
</feature>
<comment type="subcellular location">
    <subcellularLocation>
        <location evidence="7">Cytoplasm</location>
    </subcellularLocation>
</comment>
<evidence type="ECO:0000256" key="6">
    <source>
        <dbReference type="ARBA" id="ARBA00056337"/>
    </source>
</evidence>
<dbReference type="GO" id="GO:0009264">
    <property type="term" value="P:deoxyribonucleotide catabolic process"/>
    <property type="evidence" value="ECO:0007669"/>
    <property type="project" value="UniProtKB-UniRule"/>
</dbReference>
<dbReference type="InterPro" id="IPR002915">
    <property type="entry name" value="DeoC/FbaB/LacD_aldolase"/>
</dbReference>